<organism evidence="2 3">
    <name type="scientific">Candidatus Ryanbacteria bacterium RIFCSPHIGHO2_01_FULL_45_22</name>
    <dbReference type="NCBI Taxonomy" id="1802114"/>
    <lineage>
        <taxon>Bacteria</taxon>
        <taxon>Candidatus Ryaniibacteriota</taxon>
    </lineage>
</organism>
<accession>A0A1G2G3K1</accession>
<protein>
    <submittedName>
        <fullName evidence="2">Transposase</fullName>
    </submittedName>
</protein>
<evidence type="ECO:0000259" key="1">
    <source>
        <dbReference type="SMART" id="SM01321"/>
    </source>
</evidence>
<feature type="domain" description="Transposase IS200-like" evidence="1">
    <location>
        <begin position="12"/>
        <end position="131"/>
    </location>
</feature>
<dbReference type="EMBL" id="MHNK01000002">
    <property type="protein sequence ID" value="OGZ44520.1"/>
    <property type="molecule type" value="Genomic_DNA"/>
</dbReference>
<proteinExistence type="predicted"/>
<dbReference type="InterPro" id="IPR036515">
    <property type="entry name" value="Transposase_17_sf"/>
</dbReference>
<dbReference type="Proteomes" id="UP000177480">
    <property type="component" value="Unassembled WGS sequence"/>
</dbReference>
<dbReference type="SUPFAM" id="SSF143422">
    <property type="entry name" value="Transposase IS200-like"/>
    <property type="match status" value="1"/>
</dbReference>
<dbReference type="AlphaFoldDB" id="A0A1G2G3K1"/>
<evidence type="ECO:0000313" key="3">
    <source>
        <dbReference type="Proteomes" id="UP000177480"/>
    </source>
</evidence>
<dbReference type="STRING" id="1802114.A2719_05355"/>
<evidence type="ECO:0000313" key="2">
    <source>
        <dbReference type="EMBL" id="OGZ44520.1"/>
    </source>
</evidence>
<dbReference type="SMART" id="SM01321">
    <property type="entry name" value="Y1_Tnp"/>
    <property type="match status" value="1"/>
</dbReference>
<dbReference type="PANTHER" id="PTHR33360:SF2">
    <property type="entry name" value="TRANSPOSASE FOR INSERTION SEQUENCE ELEMENT IS200"/>
    <property type="match status" value="1"/>
</dbReference>
<reference evidence="2 3" key="1">
    <citation type="journal article" date="2016" name="Nat. Commun.">
        <title>Thousands of microbial genomes shed light on interconnected biogeochemical processes in an aquifer system.</title>
        <authorList>
            <person name="Anantharaman K."/>
            <person name="Brown C.T."/>
            <person name="Hug L.A."/>
            <person name="Sharon I."/>
            <person name="Castelle C.J."/>
            <person name="Probst A.J."/>
            <person name="Thomas B.C."/>
            <person name="Singh A."/>
            <person name="Wilkins M.J."/>
            <person name="Karaoz U."/>
            <person name="Brodie E.L."/>
            <person name="Williams K.H."/>
            <person name="Hubbard S.S."/>
            <person name="Banfield J.F."/>
        </authorList>
    </citation>
    <scope>NUCLEOTIDE SEQUENCE [LARGE SCALE GENOMIC DNA]</scope>
</reference>
<dbReference type="GO" id="GO:0006313">
    <property type="term" value="P:DNA transposition"/>
    <property type="evidence" value="ECO:0007669"/>
    <property type="project" value="InterPro"/>
</dbReference>
<dbReference type="Pfam" id="PF01797">
    <property type="entry name" value="Y1_Tnp"/>
    <property type="match status" value="1"/>
</dbReference>
<dbReference type="InterPro" id="IPR002686">
    <property type="entry name" value="Transposase_17"/>
</dbReference>
<sequence length="146" mass="17069">MASQYRHTSHTTYSCLYHIVWITKYRKNVLSGDVGLRLREIIRQICNQDKIEIHKGSIGPDHVHILLSIPPYLAVSRIVQHLKGESSRKLQMEFPIMKRHFWGQHFWQIGYFCGTVGNVNETTVRDYIANQGKKEEDEDRTFIVLG</sequence>
<dbReference type="PANTHER" id="PTHR33360">
    <property type="entry name" value="TRANSPOSASE FOR INSERTION SEQUENCE ELEMENT IS200"/>
    <property type="match status" value="1"/>
</dbReference>
<dbReference type="GO" id="GO:0003677">
    <property type="term" value="F:DNA binding"/>
    <property type="evidence" value="ECO:0007669"/>
    <property type="project" value="InterPro"/>
</dbReference>
<dbReference type="NCBIfam" id="NF033573">
    <property type="entry name" value="transpos_IS200"/>
    <property type="match status" value="1"/>
</dbReference>
<gene>
    <name evidence="2" type="ORF">A2719_05355</name>
</gene>
<dbReference type="Gene3D" id="3.30.70.1290">
    <property type="entry name" value="Transposase IS200-like"/>
    <property type="match status" value="1"/>
</dbReference>
<dbReference type="GO" id="GO:0004803">
    <property type="term" value="F:transposase activity"/>
    <property type="evidence" value="ECO:0007669"/>
    <property type="project" value="InterPro"/>
</dbReference>
<comment type="caution">
    <text evidence="2">The sequence shown here is derived from an EMBL/GenBank/DDBJ whole genome shotgun (WGS) entry which is preliminary data.</text>
</comment>
<name>A0A1G2G3K1_9BACT</name>